<organism evidence="2 3">
    <name type="scientific">Nesidiocoris tenuis</name>
    <dbReference type="NCBI Taxonomy" id="355587"/>
    <lineage>
        <taxon>Eukaryota</taxon>
        <taxon>Metazoa</taxon>
        <taxon>Ecdysozoa</taxon>
        <taxon>Arthropoda</taxon>
        <taxon>Hexapoda</taxon>
        <taxon>Insecta</taxon>
        <taxon>Pterygota</taxon>
        <taxon>Neoptera</taxon>
        <taxon>Paraneoptera</taxon>
        <taxon>Hemiptera</taxon>
        <taxon>Heteroptera</taxon>
        <taxon>Panheteroptera</taxon>
        <taxon>Cimicomorpha</taxon>
        <taxon>Miridae</taxon>
        <taxon>Dicyphina</taxon>
        <taxon>Nesidiocoris</taxon>
    </lineage>
</organism>
<evidence type="ECO:0000313" key="3">
    <source>
        <dbReference type="Proteomes" id="UP000479000"/>
    </source>
</evidence>
<name>A0A6H5HPY5_9HEMI</name>
<feature type="compositionally biased region" description="Polar residues" evidence="1">
    <location>
        <begin position="26"/>
        <end position="37"/>
    </location>
</feature>
<feature type="non-terminal residue" evidence="2">
    <location>
        <position position="50"/>
    </location>
</feature>
<reference evidence="2 3" key="1">
    <citation type="submission" date="2020-02" db="EMBL/GenBank/DDBJ databases">
        <authorList>
            <person name="Ferguson B K."/>
        </authorList>
    </citation>
    <scope>NUCLEOTIDE SEQUENCE [LARGE SCALE GENOMIC DNA]</scope>
</reference>
<keyword evidence="3" id="KW-1185">Reference proteome</keyword>
<evidence type="ECO:0000256" key="1">
    <source>
        <dbReference type="SAM" id="MobiDB-lite"/>
    </source>
</evidence>
<dbReference type="AlphaFoldDB" id="A0A6H5HPY5"/>
<proteinExistence type="predicted"/>
<gene>
    <name evidence="2" type="ORF">NTEN_LOCUS23320</name>
</gene>
<feature type="region of interest" description="Disordered" evidence="1">
    <location>
        <begin position="1"/>
        <end position="50"/>
    </location>
</feature>
<evidence type="ECO:0000313" key="2">
    <source>
        <dbReference type="EMBL" id="CAB0019608.1"/>
    </source>
</evidence>
<dbReference type="EMBL" id="CADCXU010034248">
    <property type="protein sequence ID" value="CAB0019608.1"/>
    <property type="molecule type" value="Genomic_DNA"/>
</dbReference>
<protein>
    <submittedName>
        <fullName evidence="2">Uncharacterized protein</fullName>
    </submittedName>
</protein>
<accession>A0A6H5HPY5</accession>
<dbReference type="Proteomes" id="UP000479000">
    <property type="component" value="Unassembled WGS sequence"/>
</dbReference>
<sequence>MKNQKDRRKLDRYNPHGLTRQKPRRSTSPIFKNSTTSEKPDKFNFVVKYK</sequence>